<protein>
    <submittedName>
        <fullName evidence="2">Uncharacterized protein</fullName>
    </submittedName>
</protein>
<evidence type="ECO:0000256" key="1">
    <source>
        <dbReference type="SAM" id="MobiDB-lite"/>
    </source>
</evidence>
<reference evidence="2" key="1">
    <citation type="submission" date="2021-02" db="EMBL/GenBank/DDBJ databases">
        <authorList>
            <person name="Dougan E. K."/>
            <person name="Rhodes N."/>
            <person name="Thang M."/>
            <person name="Chan C."/>
        </authorList>
    </citation>
    <scope>NUCLEOTIDE SEQUENCE</scope>
</reference>
<proteinExistence type="predicted"/>
<feature type="region of interest" description="Disordered" evidence="1">
    <location>
        <begin position="1"/>
        <end position="57"/>
    </location>
</feature>
<dbReference type="AlphaFoldDB" id="A0A813IJZ8"/>
<dbReference type="EMBL" id="CAJNNW010008977">
    <property type="protein sequence ID" value="CAE8650567.1"/>
    <property type="molecule type" value="Genomic_DNA"/>
</dbReference>
<comment type="caution">
    <text evidence="2">The sequence shown here is derived from an EMBL/GenBank/DDBJ whole genome shotgun (WGS) entry which is preliminary data.</text>
</comment>
<evidence type="ECO:0000313" key="2">
    <source>
        <dbReference type="EMBL" id="CAE8650567.1"/>
    </source>
</evidence>
<organism evidence="2 3">
    <name type="scientific">Polarella glacialis</name>
    <name type="common">Dinoflagellate</name>
    <dbReference type="NCBI Taxonomy" id="89957"/>
    <lineage>
        <taxon>Eukaryota</taxon>
        <taxon>Sar</taxon>
        <taxon>Alveolata</taxon>
        <taxon>Dinophyceae</taxon>
        <taxon>Suessiales</taxon>
        <taxon>Suessiaceae</taxon>
        <taxon>Polarella</taxon>
    </lineage>
</organism>
<feature type="non-terminal residue" evidence="2">
    <location>
        <position position="57"/>
    </location>
</feature>
<name>A0A813IJZ8_POLGL</name>
<dbReference type="Proteomes" id="UP000626109">
    <property type="component" value="Unassembled WGS sequence"/>
</dbReference>
<sequence length="57" mass="5862">SGCPRHLRPGFSPELSPSCHRRAAQGSAASVSGRRPGLATAGLPGSTLPKCQQRPNP</sequence>
<evidence type="ECO:0000313" key="3">
    <source>
        <dbReference type="Proteomes" id="UP000626109"/>
    </source>
</evidence>
<feature type="non-terminal residue" evidence="2">
    <location>
        <position position="1"/>
    </location>
</feature>
<gene>
    <name evidence="2" type="ORF">PGLA2088_LOCUS8369</name>
</gene>
<accession>A0A813IJZ8</accession>